<accession>A0A506UEI5</accession>
<feature type="domain" description="Extensin-like C-terminal" evidence="3">
    <location>
        <begin position="165"/>
        <end position="343"/>
    </location>
</feature>
<reference evidence="4 5" key="1">
    <citation type="submission" date="2019-06" db="EMBL/GenBank/DDBJ databases">
        <authorList>
            <person name="Li M."/>
        </authorList>
    </citation>
    <scope>NUCLEOTIDE SEQUENCE [LARGE SCALE GENOMIC DNA]</scope>
    <source>
        <strain evidence="4 5">BGMRC6574</strain>
    </source>
</reference>
<gene>
    <name evidence="4" type="ORF">FJU11_03550</name>
</gene>
<evidence type="ECO:0000313" key="5">
    <source>
        <dbReference type="Proteomes" id="UP000320314"/>
    </source>
</evidence>
<dbReference type="OrthoDB" id="9809788at2"/>
<keyword evidence="2" id="KW-0732">Signal</keyword>
<protein>
    <submittedName>
        <fullName evidence="4">Extensin</fullName>
    </submittedName>
</protein>
<feature type="region of interest" description="Disordered" evidence="1">
    <location>
        <begin position="38"/>
        <end position="155"/>
    </location>
</feature>
<dbReference type="EMBL" id="VHLH01000004">
    <property type="protein sequence ID" value="TPW31285.1"/>
    <property type="molecule type" value="Genomic_DNA"/>
</dbReference>
<feature type="compositionally biased region" description="Acidic residues" evidence="1">
    <location>
        <begin position="129"/>
        <end position="148"/>
    </location>
</feature>
<dbReference type="Pfam" id="PF06904">
    <property type="entry name" value="Extensin-like_C"/>
    <property type="match status" value="1"/>
</dbReference>
<dbReference type="InterPro" id="IPR009683">
    <property type="entry name" value="Extensin-like_C"/>
</dbReference>
<name>A0A506UEI5_9HYPH</name>
<feature type="chain" id="PRO_5021432281" evidence="2">
    <location>
        <begin position="37"/>
        <end position="343"/>
    </location>
</feature>
<evidence type="ECO:0000313" key="4">
    <source>
        <dbReference type="EMBL" id="TPW31285.1"/>
    </source>
</evidence>
<dbReference type="Proteomes" id="UP000320314">
    <property type="component" value="Unassembled WGS sequence"/>
</dbReference>
<proteinExistence type="predicted"/>
<feature type="signal peptide" evidence="2">
    <location>
        <begin position="1"/>
        <end position="36"/>
    </location>
</feature>
<dbReference type="AlphaFoldDB" id="A0A506UEI5"/>
<evidence type="ECO:0000256" key="2">
    <source>
        <dbReference type="SAM" id="SignalP"/>
    </source>
</evidence>
<comment type="caution">
    <text evidence="4">The sequence shown here is derived from an EMBL/GenBank/DDBJ whole genome shotgun (WGS) entry which is preliminary data.</text>
</comment>
<organism evidence="4 5">
    <name type="scientific">Pararhizobium mangrovi</name>
    <dbReference type="NCBI Taxonomy" id="2590452"/>
    <lineage>
        <taxon>Bacteria</taxon>
        <taxon>Pseudomonadati</taxon>
        <taxon>Pseudomonadota</taxon>
        <taxon>Alphaproteobacteria</taxon>
        <taxon>Hyphomicrobiales</taxon>
        <taxon>Rhizobiaceae</taxon>
        <taxon>Rhizobium/Agrobacterium group</taxon>
        <taxon>Pararhizobium</taxon>
    </lineage>
</organism>
<evidence type="ECO:0000259" key="3">
    <source>
        <dbReference type="Pfam" id="PF06904"/>
    </source>
</evidence>
<evidence type="ECO:0000256" key="1">
    <source>
        <dbReference type="SAM" id="MobiDB-lite"/>
    </source>
</evidence>
<keyword evidence="5" id="KW-1185">Reference proteome</keyword>
<sequence length="343" mass="36552">MAITSCRLRKEHAMRCARERISAGLIALLLALPAHAAETSGTPVPKAKPEPSATAGNAETSAKKEKDEPPDSSAGDSKTGKEDAGPPVPDGDEAVPTPEKRPTPPPLPPGKSTAPSEGKPLPGDRGASDEPEKDDADTENSGTDEDALPEPRSAGVHEDPKLLAACYHQLNELGVAYQKQPAVNDEGRCGMEAPISVSEIQPGISLKPENEMRCQTALALARWTKRVVEPAAEELGDGVELNGLSHGSAYVCRHRNHIPDAKISQHAFGDAVDIVTFNFTNHPPLSIEPRHRTGKIEEGFQRAVIAGACLYFTTVLGPQADAAHQDNLHMDVIERHGGFRLCQ</sequence>